<reference evidence="1 2" key="1">
    <citation type="submission" date="2020-08" db="EMBL/GenBank/DDBJ databases">
        <authorList>
            <person name="Liu C."/>
            <person name="Sun Q."/>
        </authorList>
    </citation>
    <scope>NUCLEOTIDE SEQUENCE [LARGE SCALE GENOMIC DNA]</scope>
    <source>
        <strain evidence="1 2">NSJ-38</strain>
    </source>
</reference>
<dbReference type="AlphaFoldDB" id="A0A7G9G6B2"/>
<dbReference type="KEGG" id="qdo:H9Q78_04195"/>
<name>A0A7G9G6B2_9FIRM</name>
<accession>A0A7G9G6B2</accession>
<protein>
    <submittedName>
        <fullName evidence="1">Uncharacterized protein</fullName>
    </submittedName>
</protein>
<evidence type="ECO:0000313" key="1">
    <source>
        <dbReference type="EMBL" id="QNM06344.1"/>
    </source>
</evidence>
<gene>
    <name evidence="1" type="ORF">H9Q78_04195</name>
</gene>
<dbReference type="Proteomes" id="UP000515823">
    <property type="component" value="Chromosome"/>
</dbReference>
<proteinExistence type="predicted"/>
<dbReference type="EMBL" id="CP060634">
    <property type="protein sequence ID" value="QNM06344.1"/>
    <property type="molecule type" value="Genomic_DNA"/>
</dbReference>
<sequence>MDGINLLFPDTSQIFLRGRIYQRVSLLPSKKVKNKIHFVNQIVKYIVHNGTMKDLSVLRRLRTEAAWLRVLVRVGGAKVERRTLFRQNVLNGAEEPAVAVEALTEEYPAAANEADNGLQLSCNIDDVFNLAIVHNGVHIVKDICVKNVSETDWDNLLIQISSSNGLTEDFKLGIEKIKPGEELHFKNLNVPINVKYLSSLTERSSCRLTAGIYSEGNLLISETTNITVLAFDRGREGFIPALHSINLIKTGMFKI</sequence>
<organism evidence="1 2">
    <name type="scientific">Qiania dongpingensis</name>
    <dbReference type="NCBI Taxonomy" id="2763669"/>
    <lineage>
        <taxon>Bacteria</taxon>
        <taxon>Bacillati</taxon>
        <taxon>Bacillota</taxon>
        <taxon>Clostridia</taxon>
        <taxon>Lachnospirales</taxon>
        <taxon>Lachnospiraceae</taxon>
        <taxon>Qiania</taxon>
    </lineage>
</organism>
<evidence type="ECO:0000313" key="2">
    <source>
        <dbReference type="Proteomes" id="UP000515823"/>
    </source>
</evidence>
<dbReference type="RefSeq" id="WP_249303754.1">
    <property type="nucleotide sequence ID" value="NZ_CP060634.1"/>
</dbReference>
<keyword evidence="2" id="KW-1185">Reference proteome</keyword>